<evidence type="ECO:0000256" key="1">
    <source>
        <dbReference type="SAM" id="MobiDB-lite"/>
    </source>
</evidence>
<feature type="compositionally biased region" description="Polar residues" evidence="1">
    <location>
        <begin position="121"/>
        <end position="135"/>
    </location>
</feature>
<dbReference type="Proteomes" id="UP000198406">
    <property type="component" value="Unassembled WGS sequence"/>
</dbReference>
<keyword evidence="2" id="KW-0812">Transmembrane</keyword>
<evidence type="ECO:0000313" key="4">
    <source>
        <dbReference type="Proteomes" id="UP000198406"/>
    </source>
</evidence>
<name>A0A1Z5JNS1_FISSO</name>
<feature type="compositionally biased region" description="Low complexity" evidence="1">
    <location>
        <begin position="94"/>
        <end position="112"/>
    </location>
</feature>
<feature type="region of interest" description="Disordered" evidence="1">
    <location>
        <begin position="72"/>
        <end position="166"/>
    </location>
</feature>
<evidence type="ECO:0000313" key="3">
    <source>
        <dbReference type="EMBL" id="GAX15644.1"/>
    </source>
</evidence>
<protein>
    <submittedName>
        <fullName evidence="3">Uncharacterized protein</fullName>
    </submittedName>
</protein>
<keyword evidence="4" id="KW-1185">Reference proteome</keyword>
<organism evidence="3 4">
    <name type="scientific">Fistulifera solaris</name>
    <name type="common">Oleaginous diatom</name>
    <dbReference type="NCBI Taxonomy" id="1519565"/>
    <lineage>
        <taxon>Eukaryota</taxon>
        <taxon>Sar</taxon>
        <taxon>Stramenopiles</taxon>
        <taxon>Ochrophyta</taxon>
        <taxon>Bacillariophyta</taxon>
        <taxon>Bacillariophyceae</taxon>
        <taxon>Bacillariophycidae</taxon>
        <taxon>Naviculales</taxon>
        <taxon>Naviculaceae</taxon>
        <taxon>Fistulifera</taxon>
    </lineage>
</organism>
<keyword evidence="2" id="KW-0472">Membrane</keyword>
<comment type="caution">
    <text evidence="3">The sequence shown here is derived from an EMBL/GenBank/DDBJ whole genome shotgun (WGS) entry which is preliminary data.</text>
</comment>
<proteinExistence type="predicted"/>
<accession>A0A1Z5JNS1</accession>
<reference evidence="3 4" key="1">
    <citation type="journal article" date="2015" name="Plant Cell">
        <title>Oil accumulation by the oleaginous diatom Fistulifera solaris as revealed by the genome and transcriptome.</title>
        <authorList>
            <person name="Tanaka T."/>
            <person name="Maeda Y."/>
            <person name="Veluchamy A."/>
            <person name="Tanaka M."/>
            <person name="Abida H."/>
            <person name="Marechal E."/>
            <person name="Bowler C."/>
            <person name="Muto M."/>
            <person name="Sunaga Y."/>
            <person name="Tanaka M."/>
            <person name="Yoshino T."/>
            <person name="Taniguchi T."/>
            <person name="Fukuda Y."/>
            <person name="Nemoto M."/>
            <person name="Matsumoto M."/>
            <person name="Wong P.S."/>
            <person name="Aburatani S."/>
            <person name="Fujibuchi W."/>
        </authorList>
    </citation>
    <scope>NUCLEOTIDE SEQUENCE [LARGE SCALE GENOMIC DNA]</scope>
    <source>
        <strain evidence="3 4">JPCC DA0580</strain>
    </source>
</reference>
<sequence length="406" mass="44161">MLARPLLTRHTHLSPNQSNAVVKKEFIETQAIAPGTVMDGTKYERRSLRQNPTRQLNLDALCLDSRYCSTPGEQDVLGNETAATSEPAPEEEATTAPTTPPTGNETPPTNEPSAEGEGTDAPTTPSIGNETSTTKDPAPENEATSPPTTTSNPSCETNTDGDFGTGTQTHQISFLYQVQTTLNQTVVRMEEEVLFFLEKALARHLITNVFADSLCSDTSITVSETRISVDQPIDGATVSGLLSEPKDTVLPGVDGGEISILYNVVKRMEVFAAHIFLPLQVRCRTSLLGNARRCFVVSGALTILSQDDTLPLNWTEPFVFVSAKEMMEKGLLNAVHPDVVDVSYVVDFGDDEGPETNLTATNPPVVEVKGISEEKKMEPWAWVLLAFGILGIVIAFCAIRNRRKRR</sequence>
<feature type="compositionally biased region" description="Low complexity" evidence="1">
    <location>
        <begin position="140"/>
        <end position="158"/>
    </location>
</feature>
<dbReference type="EMBL" id="BDSP01000095">
    <property type="protein sequence ID" value="GAX15644.1"/>
    <property type="molecule type" value="Genomic_DNA"/>
</dbReference>
<feature type="transmembrane region" description="Helical" evidence="2">
    <location>
        <begin position="380"/>
        <end position="399"/>
    </location>
</feature>
<evidence type="ECO:0000256" key="2">
    <source>
        <dbReference type="SAM" id="Phobius"/>
    </source>
</evidence>
<dbReference type="AlphaFoldDB" id="A0A1Z5JNS1"/>
<gene>
    <name evidence="3" type="ORF">FisN_3Hh116</name>
</gene>
<keyword evidence="2" id="KW-1133">Transmembrane helix</keyword>
<dbReference type="InParanoid" id="A0A1Z5JNS1"/>